<keyword evidence="3" id="KW-1185">Reference proteome</keyword>
<evidence type="ECO:0000313" key="3">
    <source>
        <dbReference type="Proteomes" id="UP000273054"/>
    </source>
</evidence>
<dbReference type="Proteomes" id="UP000273054">
    <property type="component" value="Segment"/>
</dbReference>
<sequence length="241" mass="28922">MEHYDKLAALDYKVRIRLCTEEDYPSRDRKSRIPYFYATTSPELDVERQVLVRYEIIFTPVYLRSNPELCLWKEDMEAFVRKHHLTYSDLIMKRYAYYPAFIGIYDPTSIEIGSCLSDDDDESDEIDYENYCNGKVRVYETGLWCEMCHDNFTDDIDRNLSYLIEKVVCMSNFPLQSILEIRKKTEPLPEDFNPKKYMRRLAKKASKLEKIKQELQTWDEETQRLLHEREKKKQVLLSCLN</sequence>
<proteinExistence type="predicted"/>
<dbReference type="EMBL" id="LT994651">
    <property type="protein sequence ID" value="SPN79021.1"/>
    <property type="molecule type" value="Genomic_DNA"/>
</dbReference>
<organism evidence="2">
    <name type="scientific">Brazilian cedratvirus IHUMI</name>
    <dbReference type="NCBI Taxonomy" id="2126980"/>
    <lineage>
        <taxon>Viruses</taxon>
        <taxon>Pithoviruses</taxon>
        <taxon>Orthocedratvirinae</taxon>
        <taxon>Alphacedratvirus</taxon>
        <taxon>Alphacedratvirus brasiliense</taxon>
    </lineage>
</organism>
<evidence type="ECO:0000256" key="1">
    <source>
        <dbReference type="SAM" id="Coils"/>
    </source>
</evidence>
<evidence type="ECO:0000313" key="2">
    <source>
        <dbReference type="EMBL" id="SPN79021.1"/>
    </source>
</evidence>
<feature type="coiled-coil region" evidence="1">
    <location>
        <begin position="201"/>
        <end position="228"/>
    </location>
</feature>
<keyword evidence="1" id="KW-0175">Coiled coil</keyword>
<reference evidence="2" key="1">
    <citation type="submission" date="2018-03" db="EMBL/GenBank/DDBJ databases">
        <authorList>
            <consortium name="Urmite Genomes"/>
        </authorList>
    </citation>
    <scope>NUCLEOTIDE SEQUENCE [LARGE SCALE GENOMIC DNA]</scope>
    <source>
        <strain evidence="2">IHUMI-27.7</strain>
    </source>
</reference>
<accession>A0A2R8FDW5</accession>
<gene>
    <name evidence="2" type="ORF">BRZCDTV_115</name>
</gene>
<name>A0A2R8FDW5_9VIRU</name>
<protein>
    <submittedName>
        <fullName evidence="2">Uncharacterized protein</fullName>
    </submittedName>
</protein>